<dbReference type="Proteomes" id="UP001498771">
    <property type="component" value="Unassembled WGS sequence"/>
</dbReference>
<dbReference type="Gene3D" id="2.130.10.10">
    <property type="entry name" value="YVTN repeat-like/Quinoprotein amine dehydrogenase"/>
    <property type="match status" value="4"/>
</dbReference>
<feature type="repeat" description="WD" evidence="11">
    <location>
        <begin position="349"/>
        <end position="379"/>
    </location>
</feature>
<accession>A0ABR1FA91</accession>
<keyword evidence="10" id="KW-0539">Nucleus</keyword>
<dbReference type="PROSITE" id="PS50082">
    <property type="entry name" value="WD_REPEATS_2"/>
    <property type="match status" value="5"/>
</dbReference>
<dbReference type="SMART" id="SM00320">
    <property type="entry name" value="WD40"/>
    <property type="match status" value="11"/>
</dbReference>
<comment type="subcellular location">
    <subcellularLocation>
        <location evidence="2">Cytoplasm</location>
    </subcellularLocation>
    <subcellularLocation>
        <location evidence="1">Nucleus</location>
    </subcellularLocation>
</comment>
<keyword evidence="6" id="KW-0963">Cytoplasm</keyword>
<dbReference type="InterPro" id="IPR036322">
    <property type="entry name" value="WD40_repeat_dom_sf"/>
</dbReference>
<evidence type="ECO:0000256" key="2">
    <source>
        <dbReference type="ARBA" id="ARBA00004496"/>
    </source>
</evidence>
<evidence type="ECO:0000256" key="3">
    <source>
        <dbReference type="ARBA" id="ARBA00005043"/>
    </source>
</evidence>
<dbReference type="PANTHER" id="PTHR44111">
    <property type="entry name" value="ELONGATOR COMPLEX PROTEIN 2"/>
    <property type="match status" value="1"/>
</dbReference>
<evidence type="ECO:0000256" key="7">
    <source>
        <dbReference type="ARBA" id="ARBA00022574"/>
    </source>
</evidence>
<evidence type="ECO:0000256" key="10">
    <source>
        <dbReference type="ARBA" id="ARBA00023242"/>
    </source>
</evidence>
<feature type="repeat" description="WD" evidence="11">
    <location>
        <begin position="578"/>
        <end position="611"/>
    </location>
</feature>
<dbReference type="InterPro" id="IPR019775">
    <property type="entry name" value="WD40_repeat_CS"/>
</dbReference>
<dbReference type="InterPro" id="IPR001680">
    <property type="entry name" value="WD40_rpt"/>
</dbReference>
<gene>
    <name evidence="13" type="ORF">BZA70DRAFT_306303</name>
</gene>
<name>A0ABR1FA91_9ASCO</name>
<evidence type="ECO:0000256" key="4">
    <source>
        <dbReference type="ARBA" id="ARBA00005881"/>
    </source>
</evidence>
<dbReference type="Pfam" id="PF00400">
    <property type="entry name" value="WD40"/>
    <property type="match status" value="6"/>
</dbReference>
<evidence type="ECO:0000256" key="11">
    <source>
        <dbReference type="PROSITE-ProRule" id="PRU00221"/>
    </source>
</evidence>
<evidence type="ECO:0000256" key="1">
    <source>
        <dbReference type="ARBA" id="ARBA00004123"/>
    </source>
</evidence>
<reference evidence="13 14" key="1">
    <citation type="submission" date="2024-03" db="EMBL/GenBank/DDBJ databases">
        <title>Genome-scale model development and genomic sequencing of the oleaginous clade Lipomyces.</title>
        <authorList>
            <consortium name="Lawrence Berkeley National Laboratory"/>
            <person name="Czajka J.J."/>
            <person name="Han Y."/>
            <person name="Kim J."/>
            <person name="Mondo S.J."/>
            <person name="Hofstad B.A."/>
            <person name="Robles A."/>
            <person name="Haridas S."/>
            <person name="Riley R."/>
            <person name="LaButti K."/>
            <person name="Pangilinan J."/>
            <person name="Andreopoulos W."/>
            <person name="Lipzen A."/>
            <person name="Yan J."/>
            <person name="Wang M."/>
            <person name="Ng V."/>
            <person name="Grigoriev I.V."/>
            <person name="Spatafora J.W."/>
            <person name="Magnuson J.K."/>
            <person name="Baker S.E."/>
            <person name="Pomraning K.R."/>
        </authorList>
    </citation>
    <scope>NUCLEOTIDE SEQUENCE [LARGE SCALE GENOMIC DNA]</scope>
    <source>
        <strain evidence="13 14">Phaff 52-87</strain>
    </source>
</reference>
<dbReference type="PANTHER" id="PTHR44111:SF1">
    <property type="entry name" value="ELONGATOR COMPLEX PROTEIN 2"/>
    <property type="match status" value="1"/>
</dbReference>
<comment type="similarity">
    <text evidence="4">Belongs to the WD repeat ELP2 family.</text>
</comment>
<evidence type="ECO:0000256" key="8">
    <source>
        <dbReference type="ARBA" id="ARBA00022694"/>
    </source>
</evidence>
<dbReference type="InterPro" id="IPR037289">
    <property type="entry name" value="Elp2"/>
</dbReference>
<dbReference type="PROSITE" id="PS00678">
    <property type="entry name" value="WD_REPEATS_1"/>
    <property type="match status" value="1"/>
</dbReference>
<dbReference type="InterPro" id="IPR020472">
    <property type="entry name" value="WD40_PAC1"/>
</dbReference>
<feature type="repeat" description="WD" evidence="11">
    <location>
        <begin position="53"/>
        <end position="83"/>
    </location>
</feature>
<feature type="compositionally biased region" description="Acidic residues" evidence="12">
    <location>
        <begin position="482"/>
        <end position="493"/>
    </location>
</feature>
<keyword evidence="9" id="KW-0677">Repeat</keyword>
<dbReference type="InterPro" id="IPR015943">
    <property type="entry name" value="WD40/YVTN_repeat-like_dom_sf"/>
</dbReference>
<evidence type="ECO:0000313" key="13">
    <source>
        <dbReference type="EMBL" id="KAK7206759.1"/>
    </source>
</evidence>
<feature type="repeat" description="WD" evidence="11">
    <location>
        <begin position="153"/>
        <end position="193"/>
    </location>
</feature>
<dbReference type="GeneID" id="90040313"/>
<dbReference type="EMBL" id="JBBJBU010000002">
    <property type="protein sequence ID" value="KAK7206759.1"/>
    <property type="molecule type" value="Genomic_DNA"/>
</dbReference>
<evidence type="ECO:0000313" key="14">
    <source>
        <dbReference type="Proteomes" id="UP001498771"/>
    </source>
</evidence>
<protein>
    <recommendedName>
        <fullName evidence="5">Elongator complex protein 2</fullName>
    </recommendedName>
</protein>
<evidence type="ECO:0000256" key="5">
    <source>
        <dbReference type="ARBA" id="ARBA00020267"/>
    </source>
</evidence>
<comment type="caution">
    <text evidence="13">The sequence shown here is derived from an EMBL/GenBank/DDBJ whole genome shotgun (WGS) entry which is preliminary data.</text>
</comment>
<dbReference type="RefSeq" id="XP_064769792.1">
    <property type="nucleotide sequence ID" value="XM_064914801.1"/>
</dbReference>
<feature type="region of interest" description="Disordered" evidence="12">
    <location>
        <begin position="477"/>
        <end position="496"/>
    </location>
</feature>
<evidence type="ECO:0000256" key="12">
    <source>
        <dbReference type="SAM" id="MobiDB-lite"/>
    </source>
</evidence>
<keyword evidence="7 11" id="KW-0853">WD repeat</keyword>
<comment type="pathway">
    <text evidence="3">tRNA modification; 5-methoxycarbonylmethyl-2-thiouridine-tRNA biosynthesis.</text>
</comment>
<keyword evidence="14" id="KW-1185">Reference proteome</keyword>
<feature type="repeat" description="WD" evidence="11">
    <location>
        <begin position="247"/>
        <end position="281"/>
    </location>
</feature>
<proteinExistence type="inferred from homology"/>
<dbReference type="PROSITE" id="PS50294">
    <property type="entry name" value="WD_REPEATS_REGION"/>
    <property type="match status" value="4"/>
</dbReference>
<organism evidence="13 14">
    <name type="scientific">Myxozyma melibiosi</name>
    <dbReference type="NCBI Taxonomy" id="54550"/>
    <lineage>
        <taxon>Eukaryota</taxon>
        <taxon>Fungi</taxon>
        <taxon>Dikarya</taxon>
        <taxon>Ascomycota</taxon>
        <taxon>Saccharomycotina</taxon>
        <taxon>Lipomycetes</taxon>
        <taxon>Lipomycetales</taxon>
        <taxon>Lipomycetaceae</taxon>
        <taxon>Myxozyma</taxon>
    </lineage>
</organism>
<evidence type="ECO:0000256" key="6">
    <source>
        <dbReference type="ARBA" id="ARBA00022490"/>
    </source>
</evidence>
<keyword evidence="8" id="KW-0819">tRNA processing</keyword>
<dbReference type="SUPFAM" id="SSF50978">
    <property type="entry name" value="WD40 repeat-like"/>
    <property type="match status" value="2"/>
</dbReference>
<dbReference type="PRINTS" id="PR00320">
    <property type="entry name" value="GPROTEINBRPT"/>
</dbReference>
<evidence type="ECO:0000256" key="9">
    <source>
        <dbReference type="ARBA" id="ARBA00022737"/>
    </source>
</evidence>
<sequence>MDVQVKHIAIGANRVPAVASCCPDQKGIVAFAADRYVALWKPESERKGVRTVLKGHADPVSAVCFVTSDVIASGSTDGVVKLWRRDSPAREFEFKCPGFFPLCVALDEIRPESSTDNSQSPVYVLAIGATSTRIQVFISAKSDAPVFRKIATLKGHEDWVHSLAFKHFKEHDGDDVLYLVSGSQDRYIRLWKILPRRKYEHGKEDNFLMMADPLFASTMYKFSLATGDGADSKDKDGEYAVVFDALLMGHDDWVISLQWHPAPNVMRLLSASADSSLMIWSPDEASGIWVSEARLGDVSIKGASTATGSSGGFWTALWEQSEDPSWISTVGKSGSWRVWKAETEEGVAITGHVREVTGIAWSPTGDYLLTASLDQTTRLLAEWKTGAEDDFDWHEFARPQIHGYDMITVSCLSSTVFVSAGDEKVLRVFEMPKSVAQLLQRQCQIDVRSTKAEEVVLPDAAAVPSLGLSNKAVNMGVSGNAEDGDDNAEEETVEATTADASFESIVSLRTPPLEPHLQRHTLFPEIEKLYGHGYEISAAAISHSRKILATTCRANNTTHAVIRLFDTSTWHEIQPHLEEAHALTVTDLQFSADDRYLLSVGRDRMLVVWEVVDRDGGVTYEKRFSAPRGHSRIIWDCAWAPAGLLASGEEDYVFATASRDKTVKVWKASAEGKMWTAVATEKFGDAVTAVDIFPRLVSEKENAAEKKGLLAIGLDNGRVYVYEVCAMEEQISPVQRISRLAWRPRKRCGEGKFEVAVASDDSSVRIYAIEIDCIY</sequence>